<dbReference type="AlphaFoldDB" id="A0A2M6WIZ2"/>
<accession>A0A2M6WIZ2</accession>
<protein>
    <submittedName>
        <fullName evidence="1">Cob(I)yrinic acid a,c-diamide adenosyltransferase</fullName>
    </submittedName>
</protein>
<dbReference type="GO" id="GO:0009236">
    <property type="term" value="P:cobalamin biosynthetic process"/>
    <property type="evidence" value="ECO:0007669"/>
    <property type="project" value="InterPro"/>
</dbReference>
<dbReference type="Pfam" id="PF02572">
    <property type="entry name" value="CobA_CobO_BtuR"/>
    <property type="match status" value="1"/>
</dbReference>
<name>A0A2M6WIZ2_9BACT</name>
<dbReference type="GO" id="GO:0008817">
    <property type="term" value="F:corrinoid adenosyltransferase activity"/>
    <property type="evidence" value="ECO:0007669"/>
    <property type="project" value="InterPro"/>
</dbReference>
<dbReference type="PIRSF" id="PIRSF015617">
    <property type="entry name" value="Adensltrnsf_CobA"/>
    <property type="match status" value="1"/>
</dbReference>
<dbReference type="EMBL" id="PFBA01000010">
    <property type="protein sequence ID" value="PIT92762.1"/>
    <property type="molecule type" value="Genomic_DNA"/>
</dbReference>
<evidence type="ECO:0000313" key="1">
    <source>
        <dbReference type="EMBL" id="PIT92762.1"/>
    </source>
</evidence>
<comment type="caution">
    <text evidence="1">The sequence shown here is derived from an EMBL/GenBank/DDBJ whole genome shotgun (WGS) entry which is preliminary data.</text>
</comment>
<dbReference type="InterPro" id="IPR027417">
    <property type="entry name" value="P-loop_NTPase"/>
</dbReference>
<evidence type="ECO:0000313" key="2">
    <source>
        <dbReference type="Proteomes" id="UP000228635"/>
    </source>
</evidence>
<dbReference type="Gene3D" id="3.40.50.300">
    <property type="entry name" value="P-loop containing nucleotide triphosphate hydrolases"/>
    <property type="match status" value="1"/>
</dbReference>
<dbReference type="InterPro" id="IPR003724">
    <property type="entry name" value="CblAdoTrfase_CobA"/>
</dbReference>
<dbReference type="Proteomes" id="UP000228635">
    <property type="component" value="Unassembled WGS sequence"/>
</dbReference>
<organism evidence="1 2">
    <name type="scientific">Candidatus Harrisonbacteria bacterium CG10_big_fil_rev_8_21_14_0_10_42_17</name>
    <dbReference type="NCBI Taxonomy" id="1974584"/>
    <lineage>
        <taxon>Bacteria</taxon>
        <taxon>Candidatus Harrisoniibacteriota</taxon>
    </lineage>
</organism>
<dbReference type="SUPFAM" id="SSF52540">
    <property type="entry name" value="P-loop containing nucleoside triphosphate hydrolases"/>
    <property type="match status" value="1"/>
</dbReference>
<keyword evidence="1" id="KW-0808">Transferase</keyword>
<reference evidence="2" key="1">
    <citation type="submission" date="2017-09" db="EMBL/GenBank/DDBJ databases">
        <title>Depth-based differentiation of microbial function through sediment-hosted aquifers and enrichment of novel symbionts in the deep terrestrial subsurface.</title>
        <authorList>
            <person name="Probst A.J."/>
            <person name="Ladd B."/>
            <person name="Jarett J.K."/>
            <person name="Geller-Mcgrath D.E."/>
            <person name="Sieber C.M.K."/>
            <person name="Emerson J.B."/>
            <person name="Anantharaman K."/>
            <person name="Thomas B.C."/>
            <person name="Malmstrom R."/>
            <person name="Stieglmeier M."/>
            <person name="Klingl A."/>
            <person name="Woyke T."/>
            <person name="Ryan C.M."/>
            <person name="Banfield J.F."/>
        </authorList>
    </citation>
    <scope>NUCLEOTIDE SEQUENCE [LARGE SCALE GENOMIC DNA]</scope>
</reference>
<dbReference type="PANTHER" id="PTHR46638">
    <property type="entry name" value="CORRINOID ADENOSYLTRANSFERASE"/>
    <property type="match status" value="1"/>
</dbReference>
<proteinExistence type="predicted"/>
<dbReference type="GO" id="GO:0005524">
    <property type="term" value="F:ATP binding"/>
    <property type="evidence" value="ECO:0007669"/>
    <property type="project" value="InterPro"/>
</dbReference>
<gene>
    <name evidence="1" type="ORF">COU08_00740</name>
</gene>
<dbReference type="PANTHER" id="PTHR46638:SF1">
    <property type="entry name" value="CORRINOID ADENOSYLTRANSFERASE"/>
    <property type="match status" value="1"/>
</dbReference>
<sequence length="192" mass="21657">MLIVFTGNGKGKTTAALGQAFRMLGRDKRVLMIQFIKGPWKSGEDHLVQRIRNQELRIKETDESLLDELHNFYDFKIKKMGLGFVGIQGDTLPRERHVEVAQKALSYFETQLASGGWNFIILDEINVATSLGLLTETEVLDAVKDLAPEKFVLFTGRGAPQSFIDRADLATEMRELKHPFNDGKMAQIAVEF</sequence>